<dbReference type="CDD" id="cd19958">
    <property type="entry name" value="pyocin_knob"/>
    <property type="match status" value="1"/>
</dbReference>
<dbReference type="RefSeq" id="WP_283421472.1">
    <property type="nucleotide sequence ID" value="NZ_FXTZ01000002.1"/>
</dbReference>
<evidence type="ECO:0000313" key="2">
    <source>
        <dbReference type="Proteomes" id="UP001157960"/>
    </source>
</evidence>
<dbReference type="EMBL" id="FXTZ01000002">
    <property type="protein sequence ID" value="SMP13148.1"/>
    <property type="molecule type" value="Genomic_DNA"/>
</dbReference>
<gene>
    <name evidence="1" type="ORF">SAMN06264346_102537</name>
</gene>
<keyword evidence="2" id="KW-1185">Reference proteome</keyword>
<reference evidence="1 2" key="1">
    <citation type="submission" date="2017-05" db="EMBL/GenBank/DDBJ databases">
        <authorList>
            <person name="Varghese N."/>
            <person name="Submissions S."/>
        </authorList>
    </citation>
    <scope>NUCLEOTIDE SEQUENCE [LARGE SCALE GENOMIC DNA]</scope>
    <source>
        <strain evidence="1 2">DSM 28214</strain>
    </source>
</reference>
<proteinExistence type="predicted"/>
<organism evidence="1 2">
    <name type="scientific">Chryseobacterium profundimaris</name>
    <dbReference type="NCBI Taxonomy" id="1387275"/>
    <lineage>
        <taxon>Bacteria</taxon>
        <taxon>Pseudomonadati</taxon>
        <taxon>Bacteroidota</taxon>
        <taxon>Flavobacteriia</taxon>
        <taxon>Flavobacteriales</taxon>
        <taxon>Weeksellaceae</taxon>
        <taxon>Chryseobacterium group</taxon>
        <taxon>Chryseobacterium</taxon>
    </lineage>
</organism>
<sequence>MDINYAYYTSAKGYRVVNGTAAQFLKADGSVDNASYIPAGTEINMADKNINFTTGSISRFENNTRVFNKVYQRLYGGTQTGILSFKFPQATSLATMFDVTIKIFGWNARILGTVRVSFYKLSATVINNNHKAIIECSDNFPSTVINVGLDALDNICINIGESNTVWNTYLKVEVERVAAFHQGANFDWSKGWIQTIETDVSGYTQLMSVATEVVATRTWVDQNTIGSIPKSAALLSTADLNTFFTPGFYYQHASSNATVARNYPVALAGCLNIYKTSSTRIVQEYSDLQYGRTWKRIYDGANFSGWLRVWSEIDFNLSNITNWNNSVQQSALSNYYTKNEALSLFVGKSGTETINGTKTFTSSPVIPTGTLDNHAVNLSQINNLTNGFVKLNQTFPGSSVMLGNLDNGYAGTLFDKDLNLHIAGKEGQLVKIASKYGGTDGIVIDLSNGHIGYGGVAPTDSHNHYFNGTIRIPYGIYSESSNGDDIYGGSGNLYRAAHEIVLEDEFIRLRPDDREFHGNSNTYASKNRIIKITLLDGGDMMMENMLEYQEITVMNISGNQAKFRVNNTSVNSIIPPKSSAKYYMNKNGRIIQESMSVGNCVVY</sequence>
<evidence type="ECO:0000313" key="1">
    <source>
        <dbReference type="EMBL" id="SMP13148.1"/>
    </source>
</evidence>
<protein>
    <submittedName>
        <fullName evidence="1">Uncharacterized protein</fullName>
    </submittedName>
</protein>
<dbReference type="Proteomes" id="UP001157960">
    <property type="component" value="Unassembled WGS sequence"/>
</dbReference>
<accession>A0ABY1NPR6</accession>
<comment type="caution">
    <text evidence="1">The sequence shown here is derived from an EMBL/GenBank/DDBJ whole genome shotgun (WGS) entry which is preliminary data.</text>
</comment>
<name>A0ABY1NPR6_9FLAO</name>